<reference evidence="3 4" key="1">
    <citation type="submission" date="2016-05" db="EMBL/GenBank/DDBJ databases">
        <title>Draft genome sequence of Pediococcus parvulus 2.6, a probiotic beta-glucan producer strain.</title>
        <authorList>
            <person name="Mohedano M.L."/>
            <person name="Perez-Ramos A."/>
            <person name="Duenas M.T."/>
            <person name="Lamontanara A."/>
            <person name="Orru L."/>
            <person name="Spano G."/>
            <person name="Capozzi V."/>
            <person name="Lopez P."/>
        </authorList>
    </citation>
    <scope>NUCLEOTIDE SEQUENCE [LARGE SCALE GENOMIC DNA]</scope>
    <source>
        <strain evidence="3 4">2.6</strain>
    </source>
</reference>
<evidence type="ECO:0000313" key="4">
    <source>
        <dbReference type="Proteomes" id="UP000077280"/>
    </source>
</evidence>
<evidence type="ECO:0000256" key="1">
    <source>
        <dbReference type="SAM" id="Coils"/>
    </source>
</evidence>
<evidence type="ECO:0000259" key="2">
    <source>
        <dbReference type="Pfam" id="PF13518"/>
    </source>
</evidence>
<evidence type="ECO:0000313" key="3">
    <source>
        <dbReference type="EMBL" id="OAD63555.1"/>
    </source>
</evidence>
<organism evidence="3 4">
    <name type="scientific">Pediococcus parvulus</name>
    <dbReference type="NCBI Taxonomy" id="54062"/>
    <lineage>
        <taxon>Bacteria</taxon>
        <taxon>Bacillati</taxon>
        <taxon>Bacillota</taxon>
        <taxon>Bacilli</taxon>
        <taxon>Lactobacillales</taxon>
        <taxon>Lactobacillaceae</taxon>
        <taxon>Pediococcus</taxon>
    </lineage>
</organism>
<dbReference type="SUPFAM" id="SSF48295">
    <property type="entry name" value="TrpR-like"/>
    <property type="match status" value="1"/>
</dbReference>
<dbReference type="Gene3D" id="1.10.10.10">
    <property type="entry name" value="Winged helix-like DNA-binding domain superfamily/Winged helix DNA-binding domain"/>
    <property type="match status" value="1"/>
</dbReference>
<gene>
    <name evidence="3" type="ORF">A7K95_08970</name>
</gene>
<comment type="caution">
    <text evidence="3">The sequence shown here is derived from an EMBL/GenBank/DDBJ whole genome shotgun (WGS) entry which is preliminary data.</text>
</comment>
<dbReference type="RefSeq" id="WP_068807576.1">
    <property type="nucleotide sequence ID" value="NZ_LXND01000068.1"/>
</dbReference>
<protein>
    <submittedName>
        <fullName evidence="3">Transposase</fullName>
    </submittedName>
</protein>
<keyword evidence="4" id="KW-1185">Reference proteome</keyword>
<name>A0ABX2UED4_9LACO</name>
<proteinExistence type="predicted"/>
<dbReference type="Pfam" id="PF13518">
    <property type="entry name" value="HTH_28"/>
    <property type="match status" value="1"/>
</dbReference>
<dbReference type="EMBL" id="LXND01000068">
    <property type="protein sequence ID" value="OAD63555.1"/>
    <property type="molecule type" value="Genomic_DNA"/>
</dbReference>
<dbReference type="Proteomes" id="UP000077280">
    <property type="component" value="Unassembled WGS sequence"/>
</dbReference>
<feature type="domain" description="Insertion element IS150 protein InsJ-like helix-turn-helix" evidence="2">
    <location>
        <begin position="9"/>
        <end position="58"/>
    </location>
</feature>
<accession>A0ABX2UED4</accession>
<dbReference type="InterPro" id="IPR036388">
    <property type="entry name" value="WH-like_DNA-bd_sf"/>
</dbReference>
<feature type="coiled-coil region" evidence="1">
    <location>
        <begin position="62"/>
        <end position="89"/>
    </location>
</feature>
<dbReference type="InterPro" id="IPR055247">
    <property type="entry name" value="InsJ-like_HTH"/>
</dbReference>
<dbReference type="InterPro" id="IPR010921">
    <property type="entry name" value="Trp_repressor/repl_initiator"/>
</dbReference>
<sequence length="103" mass="12202">MGRKTTVEERIAVVEYVTKDKHSYSEAATHFQVSYQQARSWVLKAHERGYESLVDNRGHHKKQAELTDLDKANLRIRELESQLKDKELYEAFIKKFQELRHKG</sequence>
<keyword evidence="1" id="KW-0175">Coiled coil</keyword>